<gene>
    <name evidence="3" type="ORF">HELGO_WM20202</name>
</gene>
<feature type="coiled-coil region" evidence="1">
    <location>
        <begin position="143"/>
        <end position="177"/>
    </location>
</feature>
<name>A0A6S6UCZ6_9GAMM</name>
<keyword evidence="2" id="KW-1133">Transmembrane helix</keyword>
<accession>A0A6S6UCZ6</accession>
<evidence type="ECO:0000256" key="1">
    <source>
        <dbReference type="SAM" id="Coils"/>
    </source>
</evidence>
<feature type="transmembrane region" description="Helical" evidence="2">
    <location>
        <begin position="9"/>
        <end position="29"/>
    </location>
</feature>
<evidence type="ECO:0000313" key="3">
    <source>
        <dbReference type="EMBL" id="CAA6828241.1"/>
    </source>
</evidence>
<sequence>MHKPILHRYFYYSVLTTLCLLFLTISYTLRNGGVWPGDYVNSAQEVSELEKSSAHFFGPAQLQRLAEHQLAHNRLAEAKTLALSSLKHDLGNARAILILNMIQLQEGETGQFTELFTLGKKSWPALYYQHMLLLLNRKYALMLEAETQQLKQKYADSQQLEKEISAAKNRIETKKQKNIFNLKREMLDAQQMD</sequence>
<keyword evidence="2" id="KW-0472">Membrane</keyword>
<protein>
    <submittedName>
        <fullName evidence="3">Uncharacterized protein</fullName>
    </submittedName>
</protein>
<organism evidence="3">
    <name type="scientific">uncultured Thiotrichaceae bacterium</name>
    <dbReference type="NCBI Taxonomy" id="298394"/>
    <lineage>
        <taxon>Bacteria</taxon>
        <taxon>Pseudomonadati</taxon>
        <taxon>Pseudomonadota</taxon>
        <taxon>Gammaproteobacteria</taxon>
        <taxon>Thiotrichales</taxon>
        <taxon>Thiotrichaceae</taxon>
        <taxon>environmental samples</taxon>
    </lineage>
</organism>
<proteinExistence type="predicted"/>
<dbReference type="EMBL" id="CACVAT010000463">
    <property type="protein sequence ID" value="CAA6828241.1"/>
    <property type="molecule type" value="Genomic_DNA"/>
</dbReference>
<dbReference type="AlphaFoldDB" id="A0A6S6UCZ6"/>
<keyword evidence="2" id="KW-0812">Transmembrane</keyword>
<reference evidence="3" key="1">
    <citation type="submission" date="2020-01" db="EMBL/GenBank/DDBJ databases">
        <authorList>
            <person name="Meier V. D."/>
            <person name="Meier V D."/>
        </authorList>
    </citation>
    <scope>NUCLEOTIDE SEQUENCE</scope>
    <source>
        <strain evidence="3">HLG_WM_MAG_09</strain>
    </source>
</reference>
<keyword evidence="1" id="KW-0175">Coiled coil</keyword>
<evidence type="ECO:0000256" key="2">
    <source>
        <dbReference type="SAM" id="Phobius"/>
    </source>
</evidence>